<dbReference type="NCBIfam" id="NF033546">
    <property type="entry name" value="transpos_IS21"/>
    <property type="match status" value="1"/>
</dbReference>
<evidence type="ECO:0000313" key="4">
    <source>
        <dbReference type="EMBL" id="SDA97627.1"/>
    </source>
</evidence>
<evidence type="ECO:0000259" key="3">
    <source>
        <dbReference type="PROSITE" id="PS50994"/>
    </source>
</evidence>
<protein>
    <submittedName>
        <fullName evidence="4">Transposase</fullName>
    </submittedName>
</protein>
<dbReference type="PROSITE" id="PS50994">
    <property type="entry name" value="INTEGRASE"/>
    <property type="match status" value="1"/>
</dbReference>
<sequence length="517" mass="59448">SKTMQQIRNILQQRANGLSIRAIVRHSNYSRNTIRGYLRLIERSSYTLSESLKLSDEALGELLFESETPPTADPRYLHLQQKLPHYATELKKRHVTRQLLWEEYHESHPPEGGYGYTQFCHYLNQHIANKDVSALFVHKPGAKLMVDYSGDKLGYIDRQTGEIIQCDVLVTVLPFSSYLYIEAVPDQKQEYFASSLGNTFGYLGGMPDCIVCDNMKTAVKKANRYEPAFTELIEQLSLHYKVTFMATRVRKPKDKATAETSVRVSYTRIFSKLRNLEAFSLAELNAQIREELEKLNRRNFKGRNYSRHDLFVQYEQPLLKSLPSTVFEVRKTVMAKVQRNYHVQLGEDCHLYSVPYDQVGKQVKISYTQSQVEIYADHRRIAFHSRDRRRYGYSTLAVHMPENHRAIHQQKGWDGAYFLSQAASIGPHTKAAIGKILESKVFPEQTFNSCLGALRLAGKYGKDRLEKACTLLSEAPRVNYGILENILKNNMDKKDTASNSDFKTPVHENIRGSKELS</sequence>
<dbReference type="GO" id="GO:0003676">
    <property type="term" value="F:nucleic acid binding"/>
    <property type="evidence" value="ECO:0007669"/>
    <property type="project" value="InterPro"/>
</dbReference>
<feature type="non-terminal residue" evidence="4">
    <location>
        <position position="1"/>
    </location>
</feature>
<reference evidence="5" key="1">
    <citation type="submission" date="2016-10" db="EMBL/GenBank/DDBJ databases">
        <authorList>
            <person name="Varghese N."/>
            <person name="Submissions S."/>
        </authorList>
    </citation>
    <scope>NUCLEOTIDE SEQUENCE [LARGE SCALE GENOMIC DNA]</scope>
    <source>
        <strain evidence="5">DSM 22703</strain>
    </source>
</reference>
<keyword evidence="5" id="KW-1185">Reference proteome</keyword>
<dbReference type="PANTHER" id="PTHR35004">
    <property type="entry name" value="TRANSPOSASE RV3428C-RELATED"/>
    <property type="match status" value="1"/>
</dbReference>
<gene>
    <name evidence="4" type="ORF">SAMN03080617_04393</name>
</gene>
<dbReference type="InterPro" id="IPR001584">
    <property type="entry name" value="Integrase_cat-core"/>
</dbReference>
<evidence type="ECO:0000313" key="5">
    <source>
        <dbReference type="Proteomes" id="UP000198756"/>
    </source>
</evidence>
<dbReference type="RefSeq" id="WP_092735284.1">
    <property type="nucleotide sequence ID" value="NZ_FMXE01000075.1"/>
</dbReference>
<dbReference type="GO" id="GO:0015074">
    <property type="term" value="P:DNA integration"/>
    <property type="evidence" value="ECO:0007669"/>
    <property type="project" value="InterPro"/>
</dbReference>
<dbReference type="PANTHER" id="PTHR35004:SF8">
    <property type="entry name" value="TRANSPOSASE RV3428C-RELATED"/>
    <property type="match status" value="1"/>
</dbReference>
<comment type="similarity">
    <text evidence="1">Belongs to the transposase IS21/IS408/IS1162 family.</text>
</comment>
<dbReference type="Gene3D" id="3.30.420.10">
    <property type="entry name" value="Ribonuclease H-like superfamily/Ribonuclease H"/>
    <property type="match status" value="1"/>
</dbReference>
<dbReference type="AlphaFoldDB" id="A0A1G5ZSS7"/>
<dbReference type="EMBL" id="FMXE01000075">
    <property type="protein sequence ID" value="SDA97627.1"/>
    <property type="molecule type" value="Genomic_DNA"/>
</dbReference>
<dbReference type="InterPro" id="IPR054353">
    <property type="entry name" value="IstA-like_C"/>
</dbReference>
<dbReference type="Pfam" id="PF22483">
    <property type="entry name" value="Mu-transpos_C_2"/>
    <property type="match status" value="1"/>
</dbReference>
<name>A0A1G5ZSS7_9BACT</name>
<feature type="region of interest" description="Disordered" evidence="2">
    <location>
        <begin position="494"/>
        <end position="517"/>
    </location>
</feature>
<dbReference type="STRING" id="279824.SAMN03080617_04393"/>
<accession>A0A1G5ZSS7</accession>
<feature type="compositionally biased region" description="Basic and acidic residues" evidence="2">
    <location>
        <begin position="504"/>
        <end position="517"/>
    </location>
</feature>
<dbReference type="Proteomes" id="UP000198756">
    <property type="component" value="Unassembled WGS sequence"/>
</dbReference>
<proteinExistence type="inferred from homology"/>
<evidence type="ECO:0000256" key="1">
    <source>
        <dbReference type="ARBA" id="ARBA00009277"/>
    </source>
</evidence>
<evidence type="ECO:0000256" key="2">
    <source>
        <dbReference type="SAM" id="MobiDB-lite"/>
    </source>
</evidence>
<organism evidence="4 5">
    <name type="scientific">Algoriphagus alkaliphilus</name>
    <dbReference type="NCBI Taxonomy" id="279824"/>
    <lineage>
        <taxon>Bacteria</taxon>
        <taxon>Pseudomonadati</taxon>
        <taxon>Bacteroidota</taxon>
        <taxon>Cytophagia</taxon>
        <taxon>Cytophagales</taxon>
        <taxon>Cyclobacteriaceae</taxon>
        <taxon>Algoriphagus</taxon>
    </lineage>
</organism>
<dbReference type="InterPro" id="IPR036397">
    <property type="entry name" value="RNaseH_sf"/>
</dbReference>
<feature type="domain" description="Integrase catalytic" evidence="3">
    <location>
        <begin position="136"/>
        <end position="331"/>
    </location>
</feature>